<evidence type="ECO:0000256" key="1">
    <source>
        <dbReference type="ARBA" id="ARBA00004651"/>
    </source>
</evidence>
<feature type="transmembrane region" description="Helical" evidence="8">
    <location>
        <begin position="482"/>
        <end position="503"/>
    </location>
</feature>
<feature type="domain" description="Phosphatidic acid phosphatase type 2/haloperoxidase" evidence="9">
    <location>
        <begin position="57"/>
        <end position="166"/>
    </location>
</feature>
<feature type="transmembrane region" description="Helical" evidence="8">
    <location>
        <begin position="53"/>
        <end position="74"/>
    </location>
</feature>
<evidence type="ECO:0000256" key="8">
    <source>
        <dbReference type="SAM" id="Phobius"/>
    </source>
</evidence>
<evidence type="ECO:0000259" key="9">
    <source>
        <dbReference type="SMART" id="SM00014"/>
    </source>
</evidence>
<feature type="transmembrane region" description="Helical" evidence="8">
    <location>
        <begin position="510"/>
        <end position="528"/>
    </location>
</feature>
<dbReference type="SMART" id="SM00014">
    <property type="entry name" value="acidPPc"/>
    <property type="match status" value="1"/>
</dbReference>
<gene>
    <name evidence="10" type="ORF">NBG4_280005</name>
</gene>
<evidence type="ECO:0000313" key="11">
    <source>
        <dbReference type="Proteomes" id="UP000245125"/>
    </source>
</evidence>
<dbReference type="InterPro" id="IPR036938">
    <property type="entry name" value="PAP2/HPO_sf"/>
</dbReference>
<sequence length="673" mass="75482">MGLYEIDTSLFFLMNGNLQNSLLDVVMPFVTNNSKIIFLPLLAWVLVRERSKAWSYVVISILAVAFADAGGAVLKNLFARTRPCNALDGVHLLVGCSKSFSFPSNHSSNAFAFATAFWLLRKDIATWVFLFVAAVIAFSRVYVGVHYPVDIAAGAAFGAGCAYAAERLFRWTTVVYKRRDYSQALLIIVMAFSLFRIYYILTGPFDLSADEAHYWEWSRRLDWSYYSKGPMIAYLIYAGTALFGDNVFGVRIFAVILSALSSILLYKLGRDLYDEKTGLLAAFLVQVVPLYSVFGVLFSIDSPFIFFWILSLFLFWRAIEAQSDAATGGLLRWATLGIAVGMGLLTKYTMALFYLCGLLFFVFHKDSRKFLLSKGPYISFLLSLAVFSPVIIWNAAHGWVTLKHTAGQAHIAAGLAISAKDFFEFLGSQTGVITPLLFVLMFVALWRMRKDKAGAFAFWFCVPVVLFFILKSAQGKVQANWALPGYASGFIAFSAYYGGGAIFRKGHTKVLPVAAVLMALTLTVFAHFPSVLHLPRKLDPTLRLVGWKQLGHEADKVYEELSSAGPSFVVSDSYQMSSELAFYMKGNPKTYCINLGRRMNQYDLWPGFENYKGYNALIVMYDERQLPPELENGCARTEKMPVSITLRGDKIMKFTMFKCYDFKGIKSRPPETY</sequence>
<dbReference type="InterPro" id="IPR000326">
    <property type="entry name" value="PAP2/HPO"/>
</dbReference>
<feature type="transmembrane region" description="Helical" evidence="8">
    <location>
        <begin position="181"/>
        <end position="201"/>
    </location>
</feature>
<accession>A0A2U3QGP5</accession>
<evidence type="ECO:0000256" key="2">
    <source>
        <dbReference type="ARBA" id="ARBA00022475"/>
    </source>
</evidence>
<reference evidence="11" key="1">
    <citation type="submission" date="2018-03" db="EMBL/GenBank/DDBJ databases">
        <authorList>
            <person name="Zecchin S."/>
        </authorList>
    </citation>
    <scope>NUCLEOTIDE SEQUENCE [LARGE SCALE GENOMIC DNA]</scope>
</reference>
<feature type="transmembrane region" description="Helical" evidence="8">
    <location>
        <begin position="278"/>
        <end position="310"/>
    </location>
</feature>
<name>A0A2U3QGP5_9BACT</name>
<evidence type="ECO:0000256" key="4">
    <source>
        <dbReference type="ARBA" id="ARBA00022679"/>
    </source>
</evidence>
<keyword evidence="11" id="KW-1185">Reference proteome</keyword>
<dbReference type="GO" id="GO:0016763">
    <property type="term" value="F:pentosyltransferase activity"/>
    <property type="evidence" value="ECO:0007669"/>
    <property type="project" value="TreeGrafter"/>
</dbReference>
<dbReference type="GO" id="GO:0009103">
    <property type="term" value="P:lipopolysaccharide biosynthetic process"/>
    <property type="evidence" value="ECO:0007669"/>
    <property type="project" value="UniProtKB-ARBA"/>
</dbReference>
<feature type="transmembrane region" description="Helical" evidence="8">
    <location>
        <begin position="425"/>
        <end position="446"/>
    </location>
</feature>
<feature type="transmembrane region" description="Helical" evidence="8">
    <location>
        <begin position="375"/>
        <end position="396"/>
    </location>
</feature>
<comment type="subcellular location">
    <subcellularLocation>
        <location evidence="1">Cell membrane</location>
        <topology evidence="1">Multi-pass membrane protein</topology>
    </subcellularLocation>
</comment>
<dbReference type="PANTHER" id="PTHR33908:SF11">
    <property type="entry name" value="MEMBRANE PROTEIN"/>
    <property type="match status" value="1"/>
</dbReference>
<evidence type="ECO:0000256" key="3">
    <source>
        <dbReference type="ARBA" id="ARBA00022676"/>
    </source>
</evidence>
<dbReference type="OrthoDB" id="9811222at2"/>
<proteinExistence type="predicted"/>
<feature type="transmembrane region" description="Helical" evidence="8">
    <location>
        <begin position="124"/>
        <end position="145"/>
    </location>
</feature>
<evidence type="ECO:0000256" key="5">
    <source>
        <dbReference type="ARBA" id="ARBA00022692"/>
    </source>
</evidence>
<keyword evidence="5 8" id="KW-0812">Transmembrane</keyword>
<evidence type="ECO:0000313" key="10">
    <source>
        <dbReference type="EMBL" id="SPQ00568.1"/>
    </source>
</evidence>
<dbReference type="InterPro" id="IPR038731">
    <property type="entry name" value="RgtA/B/C-like"/>
</dbReference>
<dbReference type="InterPro" id="IPR050297">
    <property type="entry name" value="LipidA_mod_glycosyltrf_83"/>
</dbReference>
<feature type="transmembrane region" description="Helical" evidence="8">
    <location>
        <begin position="453"/>
        <end position="470"/>
    </location>
</feature>
<dbReference type="Gene3D" id="1.20.144.10">
    <property type="entry name" value="Phosphatidic acid phosphatase type 2/haloperoxidase"/>
    <property type="match status" value="1"/>
</dbReference>
<feature type="transmembrane region" description="Helical" evidence="8">
    <location>
        <begin position="248"/>
        <end position="266"/>
    </location>
</feature>
<dbReference type="Pfam" id="PF01569">
    <property type="entry name" value="PAP2"/>
    <property type="match status" value="1"/>
</dbReference>
<organism evidence="10 11">
    <name type="scientific">Candidatus Sulfobium mesophilum</name>
    <dbReference type="NCBI Taxonomy" id="2016548"/>
    <lineage>
        <taxon>Bacteria</taxon>
        <taxon>Pseudomonadati</taxon>
        <taxon>Nitrospirota</taxon>
        <taxon>Nitrospiria</taxon>
        <taxon>Nitrospirales</taxon>
        <taxon>Nitrospiraceae</taxon>
        <taxon>Candidatus Sulfobium</taxon>
    </lineage>
</organism>
<evidence type="ECO:0000256" key="6">
    <source>
        <dbReference type="ARBA" id="ARBA00022989"/>
    </source>
</evidence>
<keyword evidence="7 8" id="KW-0472">Membrane</keyword>
<protein>
    <recommendedName>
        <fullName evidence="9">Phosphatidic acid phosphatase type 2/haloperoxidase domain-containing protein</fullName>
    </recommendedName>
</protein>
<dbReference type="Proteomes" id="UP000245125">
    <property type="component" value="Unassembled WGS sequence"/>
</dbReference>
<evidence type="ECO:0000256" key="7">
    <source>
        <dbReference type="ARBA" id="ARBA00023136"/>
    </source>
</evidence>
<dbReference type="EMBL" id="OUUY01000073">
    <property type="protein sequence ID" value="SPQ00568.1"/>
    <property type="molecule type" value="Genomic_DNA"/>
</dbReference>
<dbReference type="Pfam" id="PF13231">
    <property type="entry name" value="PMT_2"/>
    <property type="match status" value="1"/>
</dbReference>
<dbReference type="SUPFAM" id="SSF48317">
    <property type="entry name" value="Acid phosphatase/Vanadium-dependent haloperoxidase"/>
    <property type="match status" value="1"/>
</dbReference>
<keyword evidence="2" id="KW-1003">Cell membrane</keyword>
<keyword evidence="3" id="KW-0328">Glycosyltransferase</keyword>
<keyword evidence="6 8" id="KW-1133">Transmembrane helix</keyword>
<feature type="transmembrane region" description="Helical" evidence="8">
    <location>
        <begin position="21"/>
        <end position="47"/>
    </location>
</feature>
<keyword evidence="4" id="KW-0808">Transferase</keyword>
<dbReference type="AlphaFoldDB" id="A0A2U3QGP5"/>
<dbReference type="GO" id="GO:0005886">
    <property type="term" value="C:plasma membrane"/>
    <property type="evidence" value="ECO:0007669"/>
    <property type="project" value="UniProtKB-SubCell"/>
</dbReference>
<dbReference type="PANTHER" id="PTHR33908">
    <property type="entry name" value="MANNOSYLTRANSFERASE YKCB-RELATED"/>
    <property type="match status" value="1"/>
</dbReference>
<feature type="transmembrane region" description="Helical" evidence="8">
    <location>
        <begin position="330"/>
        <end position="363"/>
    </location>
</feature>